<dbReference type="InterPro" id="IPR006182">
    <property type="entry name" value="FliF_N_dom"/>
</dbReference>
<comment type="subcellular location">
    <subcellularLocation>
        <location evidence="1">Membrane</location>
    </subcellularLocation>
</comment>
<dbReference type="InterPro" id="IPR045851">
    <property type="entry name" value="AMP-bd_C_sf"/>
</dbReference>
<comment type="caution">
    <text evidence="6">The sequence shown here is derived from an EMBL/GenBank/DDBJ whole genome shotgun (WGS) entry which is preliminary data.</text>
</comment>
<dbReference type="PANTHER" id="PTHR30046">
    <property type="entry name" value="FLAGELLAR M-RING PROTEIN"/>
    <property type="match status" value="1"/>
</dbReference>
<dbReference type="InterPro" id="IPR043427">
    <property type="entry name" value="YscJ/FliF"/>
</dbReference>
<evidence type="ECO:0000256" key="4">
    <source>
        <dbReference type="SAM" id="Phobius"/>
    </source>
</evidence>
<protein>
    <recommendedName>
        <fullName evidence="5">Flagellar M-ring N-terminal domain-containing protein</fullName>
    </recommendedName>
</protein>
<feature type="region of interest" description="Disordered" evidence="3">
    <location>
        <begin position="299"/>
        <end position="330"/>
    </location>
</feature>
<dbReference type="AlphaFoldDB" id="A0A8J7H3Y8"/>
<feature type="transmembrane region" description="Helical" evidence="4">
    <location>
        <begin position="26"/>
        <end position="46"/>
    </location>
</feature>
<organism evidence="6 7">
    <name type="scientific">Mobilitalea sibirica</name>
    <dbReference type="NCBI Taxonomy" id="1462919"/>
    <lineage>
        <taxon>Bacteria</taxon>
        <taxon>Bacillati</taxon>
        <taxon>Bacillota</taxon>
        <taxon>Clostridia</taxon>
        <taxon>Lachnospirales</taxon>
        <taxon>Lachnospiraceae</taxon>
        <taxon>Mobilitalea</taxon>
    </lineage>
</organism>
<gene>
    <name evidence="6" type="ORF">I5677_13865</name>
</gene>
<dbReference type="EMBL" id="JAEAGR010000016">
    <property type="protein sequence ID" value="MBH1941983.1"/>
    <property type="molecule type" value="Genomic_DNA"/>
</dbReference>
<evidence type="ECO:0000259" key="5">
    <source>
        <dbReference type="Pfam" id="PF01514"/>
    </source>
</evidence>
<feature type="domain" description="Flagellar M-ring N-terminal" evidence="5">
    <location>
        <begin position="47"/>
        <end position="218"/>
    </location>
</feature>
<evidence type="ECO:0000313" key="6">
    <source>
        <dbReference type="EMBL" id="MBH1941983.1"/>
    </source>
</evidence>
<dbReference type="Pfam" id="PF01514">
    <property type="entry name" value="YscJ_FliF"/>
    <property type="match status" value="1"/>
</dbReference>
<dbReference type="GO" id="GO:0016020">
    <property type="term" value="C:membrane"/>
    <property type="evidence" value="ECO:0007669"/>
    <property type="project" value="UniProtKB-SubCell"/>
</dbReference>
<evidence type="ECO:0000256" key="2">
    <source>
        <dbReference type="ARBA" id="ARBA00023136"/>
    </source>
</evidence>
<feature type="transmembrane region" description="Helical" evidence="4">
    <location>
        <begin position="444"/>
        <end position="462"/>
    </location>
</feature>
<dbReference type="Gene3D" id="3.30.300.30">
    <property type="match status" value="1"/>
</dbReference>
<evidence type="ECO:0000313" key="7">
    <source>
        <dbReference type="Proteomes" id="UP000623269"/>
    </source>
</evidence>
<accession>A0A8J7H3Y8</accession>
<reference evidence="6" key="1">
    <citation type="submission" date="2020-12" db="EMBL/GenBank/DDBJ databases">
        <title>M. sibirica DSM 26468T genome.</title>
        <authorList>
            <person name="Thieme N."/>
            <person name="Rettenmaier R."/>
            <person name="Zverlov V."/>
            <person name="Liebl W."/>
        </authorList>
    </citation>
    <scope>NUCLEOTIDE SEQUENCE</scope>
    <source>
        <strain evidence="6">DSM 26468</strain>
    </source>
</reference>
<dbReference type="Proteomes" id="UP000623269">
    <property type="component" value="Unassembled WGS sequence"/>
</dbReference>
<sequence>MVERLKQVPKNLLTLWNKYTSKQKTIIISVVSTVFFAFILLIVLLGRVKYEVLTITASPKEASQVVELLNEEGIEHKLGSDNMTVSVDLKRYSDAVLLLASNDMPSTGLSLDELLNNSLSTTNSDRTLKLNLYMQNQLRNYIITMEGIDDAQVYYIPVEDSNSILTVAKDTSASVLLTVNDDFEPKTAETIAEMVASVIGNSTTEKIKVADQNGNLLYGGGQDLYSGSANSNEDFKERLRNTFINNLYMGLVKSGYDDVEIMPNLTFNMDKVTELFTEYLPAEGQEQGLFGRYYSYTSENAGSSGGGPPGTSSNDETDYMMPDSASSTGSVEIEEIDYLPNERVTNIEYEVGAVIPEDSSISIVLRQIDSRTEEELELEGLLEDTTFEEYALQNSERERVPVDPEIITMVSLATGIAEENIQIMAYRQPVFIPRAVEVRSWTDYLQIILTVLIIALLVFVVFKGFGPVEVTELEPELSVEQLLATTKENQTIEDIEFNEVSEVRRMIEKFVDEKPDAVAQLLRNWLNEEWS</sequence>
<dbReference type="PANTHER" id="PTHR30046:SF0">
    <property type="entry name" value="FLAGELLAR M-RING PROTEIN"/>
    <property type="match status" value="1"/>
</dbReference>
<keyword evidence="7" id="KW-1185">Reference proteome</keyword>
<keyword evidence="4" id="KW-1133">Transmembrane helix</keyword>
<keyword evidence="2 4" id="KW-0472">Membrane</keyword>
<keyword evidence="4" id="KW-0812">Transmembrane</keyword>
<name>A0A8J7H3Y8_9FIRM</name>
<dbReference type="RefSeq" id="WP_197662230.1">
    <property type="nucleotide sequence ID" value="NZ_JAEAGR010000016.1"/>
</dbReference>
<evidence type="ECO:0000256" key="1">
    <source>
        <dbReference type="ARBA" id="ARBA00004370"/>
    </source>
</evidence>
<proteinExistence type="predicted"/>
<evidence type="ECO:0000256" key="3">
    <source>
        <dbReference type="SAM" id="MobiDB-lite"/>
    </source>
</evidence>